<keyword evidence="3" id="KW-1185">Reference proteome</keyword>
<name>A0ABX8VD03_9FLAO</name>
<organism evidence="2 3">
    <name type="scientific">Flavobacterium litorale</name>
    <dbReference type="NCBI Taxonomy" id="2856519"/>
    <lineage>
        <taxon>Bacteria</taxon>
        <taxon>Pseudomonadati</taxon>
        <taxon>Bacteroidota</taxon>
        <taxon>Flavobacteriia</taxon>
        <taxon>Flavobacteriales</taxon>
        <taxon>Flavobacteriaceae</taxon>
        <taxon>Flavobacterium</taxon>
    </lineage>
</organism>
<feature type="transmembrane region" description="Helical" evidence="1">
    <location>
        <begin position="261"/>
        <end position="282"/>
    </location>
</feature>
<evidence type="ECO:0000256" key="1">
    <source>
        <dbReference type="SAM" id="Phobius"/>
    </source>
</evidence>
<keyword evidence="1" id="KW-1133">Transmembrane helix</keyword>
<sequence length="645" mass="74849">MAIIPQLKTFIKQPANLVGIILALVSAYMLFPAVFTMPTGPLQHEGYLYNSLDPSWLLTLNYANNENLVWGSDFAFTYGPLSYLSMRKGWGCSSISFIFYDLFYFFNLAMLFFISFRKAKNPFLAVVMIAANVLLISTYLGGSNALVWMLILVFWIIQNLNNPRLLYYIIQSIIITGLFYIKFNTSLISIVLYYISLSYLFVFRKDYLWRVSLFAVLPLLAIAVLLPVLNVEPWGYIVSGYNFVSGYNEIMHLGDEVSTPLLIPTYTIISMMLFFVGIKLLWIKGIFSRYDLLFKNLILGFVFIMALFVLYKQAFVRADIWHIMEFFTYSVFLMLCSGMFASYKFKSPVTAIVLILVALPIYIIFKNPLPGSSSFNKKIHKGAYFTGLANFTPQSDMKLFPNNNQLPPEIKKIVGNKTVDTYPWNTHMLFENALNYVPRPVMQSYAAYTPYLENLNYEYYNSNKAPQFVLYDYESIDYRYPLFDESKMNLLLLKRYKLVASFESYDRHMLLLEKKENAAPVKLEFYREYAMFINTGIVPQEGMYYEISPYNTIKGKIRGFLKYAPELILEVRSIDNTQKQYKTSIPLLKTGIFSDVVVENTQDFANLLKNDSIEANKKVKYYKINPKHSGMFKEKIRVKEYKIVQ</sequence>
<feature type="transmembrane region" description="Helical" evidence="1">
    <location>
        <begin position="294"/>
        <end position="314"/>
    </location>
</feature>
<keyword evidence="1" id="KW-0812">Transmembrane</keyword>
<keyword evidence="1" id="KW-0472">Membrane</keyword>
<proteinExistence type="predicted"/>
<gene>
    <name evidence="2" type="ORF">K1I41_03995</name>
</gene>
<feature type="transmembrane region" description="Helical" evidence="1">
    <location>
        <begin position="168"/>
        <end position="195"/>
    </location>
</feature>
<feature type="transmembrane region" description="Helical" evidence="1">
    <location>
        <begin position="207"/>
        <end position="229"/>
    </location>
</feature>
<accession>A0ABX8VD03</accession>
<evidence type="ECO:0008006" key="4">
    <source>
        <dbReference type="Google" id="ProtNLM"/>
    </source>
</evidence>
<feature type="transmembrane region" description="Helical" evidence="1">
    <location>
        <begin position="123"/>
        <end position="156"/>
    </location>
</feature>
<feature type="transmembrane region" description="Helical" evidence="1">
    <location>
        <begin position="95"/>
        <end position="116"/>
    </location>
</feature>
<evidence type="ECO:0000313" key="2">
    <source>
        <dbReference type="EMBL" id="QYJ69058.1"/>
    </source>
</evidence>
<reference evidence="2 3" key="1">
    <citation type="submission" date="2021-07" db="EMBL/GenBank/DDBJ databases">
        <title>Flavobacterium WSW3-B6 sp.nov, isolated from seaweed.</title>
        <authorList>
            <person name="Muhammad N."/>
            <person name="Ho H."/>
            <person name="Lee Y.-J."/>
            <person name="Nguyen T."/>
            <person name="Ho J."/>
            <person name="Kim S.-G."/>
        </authorList>
    </citation>
    <scope>NUCLEOTIDE SEQUENCE [LARGE SCALE GENOMIC DNA]</scope>
    <source>
        <strain evidence="2 3">WSW3-B6</strain>
    </source>
</reference>
<protein>
    <recommendedName>
        <fullName evidence="4">Glycosyltransferase RgtA/B/C/D-like domain-containing protein</fullName>
    </recommendedName>
</protein>
<feature type="transmembrane region" description="Helical" evidence="1">
    <location>
        <begin position="320"/>
        <end position="341"/>
    </location>
</feature>
<feature type="transmembrane region" description="Helical" evidence="1">
    <location>
        <begin position="15"/>
        <end position="35"/>
    </location>
</feature>
<dbReference type="EMBL" id="CP080429">
    <property type="protein sequence ID" value="QYJ69058.1"/>
    <property type="molecule type" value="Genomic_DNA"/>
</dbReference>
<evidence type="ECO:0000313" key="3">
    <source>
        <dbReference type="Proteomes" id="UP000825381"/>
    </source>
</evidence>
<dbReference type="Proteomes" id="UP000825381">
    <property type="component" value="Chromosome"/>
</dbReference>
<dbReference type="RefSeq" id="WP_220641394.1">
    <property type="nucleotide sequence ID" value="NZ_CP080429.1"/>
</dbReference>
<feature type="transmembrane region" description="Helical" evidence="1">
    <location>
        <begin position="348"/>
        <end position="365"/>
    </location>
</feature>